<evidence type="ECO:0000256" key="5">
    <source>
        <dbReference type="ARBA" id="ARBA00022650"/>
    </source>
</evidence>
<comment type="cofactor">
    <cofactor evidence="1">
        <name>pyridoxal 5'-phosphate</name>
        <dbReference type="ChEBI" id="CHEBI:597326"/>
    </cofactor>
</comment>
<dbReference type="NCBIfam" id="TIGR01885">
    <property type="entry name" value="Orn_aminotrans"/>
    <property type="match status" value="1"/>
</dbReference>
<dbReference type="InterPro" id="IPR005814">
    <property type="entry name" value="Aminotrans_3"/>
</dbReference>
<protein>
    <recommendedName>
        <fullName evidence="3">ornithine aminotransferase</fullName>
        <ecNumber evidence="3">2.6.1.13</ecNumber>
    </recommendedName>
    <alternativeName>
        <fullName evidence="8">Ornithine--oxo-acid aminotransferase</fullName>
    </alternativeName>
</protein>
<keyword evidence="7" id="KW-0663">Pyridoxal phosphate</keyword>
<dbReference type="AlphaFoldDB" id="A0A6J4RFD0"/>
<evidence type="ECO:0000256" key="3">
    <source>
        <dbReference type="ARBA" id="ARBA00012924"/>
    </source>
</evidence>
<evidence type="ECO:0000313" key="9">
    <source>
        <dbReference type="EMBL" id="CAA9472457.1"/>
    </source>
</evidence>
<dbReference type="InterPro" id="IPR049704">
    <property type="entry name" value="Aminotrans_3_PPA_site"/>
</dbReference>
<dbReference type="PROSITE" id="PS00600">
    <property type="entry name" value="AA_TRANSFER_CLASS_3"/>
    <property type="match status" value="1"/>
</dbReference>
<gene>
    <name evidence="9" type="ORF">AVDCRST_MAG67-294</name>
</gene>
<keyword evidence="5" id="KW-0028">Amino-acid biosynthesis</keyword>
<proteinExistence type="predicted"/>
<reference evidence="9" key="1">
    <citation type="submission" date="2020-02" db="EMBL/GenBank/DDBJ databases">
        <authorList>
            <person name="Meier V. D."/>
        </authorList>
    </citation>
    <scope>NUCLEOTIDE SEQUENCE</scope>
    <source>
        <strain evidence="9">AVDCRST_MAG67</strain>
    </source>
</reference>
<evidence type="ECO:0000256" key="7">
    <source>
        <dbReference type="ARBA" id="ARBA00022898"/>
    </source>
</evidence>
<dbReference type="InterPro" id="IPR015422">
    <property type="entry name" value="PyrdxlP-dep_Trfase_small"/>
</dbReference>
<accession>A0A6J4RFD0</accession>
<dbReference type="InterPro" id="IPR015421">
    <property type="entry name" value="PyrdxlP-dep_Trfase_major"/>
</dbReference>
<evidence type="ECO:0000256" key="2">
    <source>
        <dbReference type="ARBA" id="ARBA00004998"/>
    </source>
</evidence>
<dbReference type="EC" id="2.6.1.13" evidence="3"/>
<dbReference type="SUPFAM" id="SSF55909">
    <property type="entry name" value="Pentein"/>
    <property type="match status" value="1"/>
</dbReference>
<dbReference type="SUPFAM" id="SSF53383">
    <property type="entry name" value="PLP-dependent transferases"/>
    <property type="match status" value="1"/>
</dbReference>
<dbReference type="PANTHER" id="PTHR11986:SF18">
    <property type="entry name" value="ORNITHINE AMINOTRANSFERASE, MITOCHONDRIAL"/>
    <property type="match status" value="1"/>
</dbReference>
<dbReference type="Pfam" id="PF19420">
    <property type="entry name" value="DDAH_eukar"/>
    <property type="match status" value="1"/>
</dbReference>
<dbReference type="Gene3D" id="3.40.640.10">
    <property type="entry name" value="Type I PLP-dependent aspartate aminotransferase-like (Major domain)"/>
    <property type="match status" value="1"/>
</dbReference>
<evidence type="ECO:0000256" key="6">
    <source>
        <dbReference type="ARBA" id="ARBA00022679"/>
    </source>
</evidence>
<evidence type="ECO:0000256" key="1">
    <source>
        <dbReference type="ARBA" id="ARBA00001933"/>
    </source>
</evidence>
<keyword evidence="5" id="KW-0641">Proline biosynthesis</keyword>
<name>A0A6J4RFD0_9ACTN</name>
<dbReference type="GO" id="GO:0004587">
    <property type="term" value="F:ornithine aminotransferase activity"/>
    <property type="evidence" value="ECO:0007669"/>
    <property type="project" value="UniProtKB-EC"/>
</dbReference>
<organism evidence="9">
    <name type="scientific">uncultured Solirubrobacteraceae bacterium</name>
    <dbReference type="NCBI Taxonomy" id="1162706"/>
    <lineage>
        <taxon>Bacteria</taxon>
        <taxon>Bacillati</taxon>
        <taxon>Actinomycetota</taxon>
        <taxon>Thermoleophilia</taxon>
        <taxon>Solirubrobacterales</taxon>
        <taxon>Solirubrobacteraceae</taxon>
        <taxon>environmental samples</taxon>
    </lineage>
</organism>
<dbReference type="InterPro" id="IPR015424">
    <property type="entry name" value="PyrdxlP-dep_Trfase"/>
</dbReference>
<dbReference type="CDD" id="cd00610">
    <property type="entry name" value="OAT_like"/>
    <property type="match status" value="1"/>
</dbReference>
<dbReference type="InterPro" id="IPR050103">
    <property type="entry name" value="Class-III_PLP-dep_AT"/>
</dbReference>
<evidence type="ECO:0000256" key="8">
    <source>
        <dbReference type="ARBA" id="ARBA00030587"/>
    </source>
</evidence>
<dbReference type="EMBL" id="CADCVQ010000009">
    <property type="protein sequence ID" value="CAA9472457.1"/>
    <property type="molecule type" value="Genomic_DNA"/>
</dbReference>
<sequence length="691" mass="73923">MTQELTWGRRYLMCPPTHFDVTYAINPWMDVTVTVDRARAQRQWDALVATLREAGAQVETLAPHPSLPDLVFTANLGIVDGDSFVAARMRHPERRDEPAHAANWFREHGYSVRHLSEDVVQEGAGDGLPFEGTLVAGYRTRSSASSYVELARLTDARILPVELVDERFYHVDIVFCPLDARSALLAPTKVDAQSARLIQELVGDPILLTDAEAEAFSANTVVVGRTLVMPACSPRLDGELRARGFEPVVVDVSEFLKAGGGPRCLTLALDVQLSSQDTAALADRYTAHNYHPLPVTVTAAEGAWVHDDRGRRYLDALSAYSALNFGHRHPRLVGAAQQQLGRVTLTSRAFSNDQLGPFARDLSALTGKDRMLPMNTGAEAVETALKAARKWGYEVKGVAPGRATIIVCDGNFHGRTTTIVSFSDDPLARGGFGPYAPGFVSVPFGDAAALEAALKAHGEDVVGFLVEPIQGEAGVILPPDGYLRAARRLCSEHGALLIADEIQSGLGRTGRTFACDHESVVPDIYVLGKALGGGIVALSAIAGDDDVLGVFEPGTHGSTFGGNPLACAVGRAVLELLASGEPQANAARQGTKLRTALDSAAPAVLDDVRSRGLWFGLDLRARHGSARDICEQLLGVGVLAKDTHEQTVRLAPPLTITDAETDWLLERLLETLAAGELLRLAAPPEASSFAA</sequence>
<dbReference type="Gene3D" id="3.75.10.10">
    <property type="entry name" value="L-arginine/glycine Amidinotransferase, Chain A"/>
    <property type="match status" value="1"/>
</dbReference>
<dbReference type="GO" id="GO:0055129">
    <property type="term" value="P:L-proline biosynthetic process"/>
    <property type="evidence" value="ECO:0007669"/>
    <property type="project" value="UniProtKB-UniPathway"/>
</dbReference>
<dbReference type="InterPro" id="IPR010164">
    <property type="entry name" value="Orn_aminotrans"/>
</dbReference>
<dbReference type="UniPathway" id="UPA00098">
    <property type="reaction ID" value="UER00358"/>
</dbReference>
<keyword evidence="6 9" id="KW-0808">Transferase</keyword>
<dbReference type="FunFam" id="3.40.640.10:FF:000011">
    <property type="entry name" value="Ornithine aminotransferase"/>
    <property type="match status" value="1"/>
</dbReference>
<dbReference type="GO" id="GO:0030170">
    <property type="term" value="F:pyridoxal phosphate binding"/>
    <property type="evidence" value="ECO:0007669"/>
    <property type="project" value="InterPro"/>
</dbReference>
<comment type="pathway">
    <text evidence="2">Amino-acid biosynthesis; L-proline biosynthesis; L-glutamate 5-semialdehyde from L-ornithine: step 1/1.</text>
</comment>
<dbReference type="Gene3D" id="3.90.1150.10">
    <property type="entry name" value="Aspartate Aminotransferase, domain 1"/>
    <property type="match status" value="1"/>
</dbReference>
<dbReference type="PANTHER" id="PTHR11986">
    <property type="entry name" value="AMINOTRANSFERASE CLASS III"/>
    <property type="match status" value="1"/>
</dbReference>
<keyword evidence="4 9" id="KW-0032">Aminotransferase</keyword>
<evidence type="ECO:0000256" key="4">
    <source>
        <dbReference type="ARBA" id="ARBA00022576"/>
    </source>
</evidence>
<dbReference type="GO" id="GO:0042802">
    <property type="term" value="F:identical protein binding"/>
    <property type="evidence" value="ECO:0007669"/>
    <property type="project" value="TreeGrafter"/>
</dbReference>
<dbReference type="Pfam" id="PF00202">
    <property type="entry name" value="Aminotran_3"/>
    <property type="match status" value="1"/>
</dbReference>